<evidence type="ECO:0000256" key="2">
    <source>
        <dbReference type="ARBA" id="ARBA00013194"/>
    </source>
</evidence>
<dbReference type="SUPFAM" id="SSF109998">
    <property type="entry name" value="Triger factor/SurA peptide-binding domain-like"/>
    <property type="match status" value="1"/>
</dbReference>
<evidence type="ECO:0000256" key="3">
    <source>
        <dbReference type="ARBA" id="ARBA00022729"/>
    </source>
</evidence>
<accession>A0ABN6H257</accession>
<dbReference type="EMBL" id="AP024702">
    <property type="protein sequence ID" value="BCX47749.1"/>
    <property type="molecule type" value="Genomic_DNA"/>
</dbReference>
<name>A0ABN6H257_9BACT</name>
<dbReference type="InterPro" id="IPR027304">
    <property type="entry name" value="Trigger_fact/SurA_dom_sf"/>
</dbReference>
<evidence type="ECO:0000313" key="9">
    <source>
        <dbReference type="Proteomes" id="UP001374893"/>
    </source>
</evidence>
<protein>
    <recommendedName>
        <fullName evidence="2">peptidylprolyl isomerase</fullName>
        <ecNumber evidence="2">5.2.1.8</ecNumber>
    </recommendedName>
</protein>
<evidence type="ECO:0000256" key="1">
    <source>
        <dbReference type="ARBA" id="ARBA00000971"/>
    </source>
</evidence>
<organism evidence="8 9">
    <name type="scientific">Haloferula helveola</name>
    <dbReference type="NCBI Taxonomy" id="490095"/>
    <lineage>
        <taxon>Bacteria</taxon>
        <taxon>Pseudomonadati</taxon>
        <taxon>Verrucomicrobiota</taxon>
        <taxon>Verrucomicrobiia</taxon>
        <taxon>Verrucomicrobiales</taxon>
        <taxon>Verrucomicrobiaceae</taxon>
        <taxon>Haloferula</taxon>
    </lineage>
</organism>
<comment type="catalytic activity">
    <reaction evidence="1">
        <text>[protein]-peptidylproline (omega=180) = [protein]-peptidylproline (omega=0)</text>
        <dbReference type="Rhea" id="RHEA:16237"/>
        <dbReference type="Rhea" id="RHEA-COMP:10747"/>
        <dbReference type="Rhea" id="RHEA-COMP:10748"/>
        <dbReference type="ChEBI" id="CHEBI:83833"/>
        <dbReference type="ChEBI" id="CHEBI:83834"/>
        <dbReference type="EC" id="5.2.1.8"/>
    </reaction>
</comment>
<dbReference type="InterPro" id="IPR046357">
    <property type="entry name" value="PPIase_dom_sf"/>
</dbReference>
<evidence type="ECO:0000259" key="7">
    <source>
        <dbReference type="PROSITE" id="PS50198"/>
    </source>
</evidence>
<dbReference type="Gene3D" id="1.10.4030.10">
    <property type="entry name" value="Porin chaperone SurA, peptide-binding domain"/>
    <property type="match status" value="1"/>
</dbReference>
<dbReference type="InterPro" id="IPR000297">
    <property type="entry name" value="PPIase_PpiC"/>
</dbReference>
<dbReference type="GO" id="GO:0016853">
    <property type="term" value="F:isomerase activity"/>
    <property type="evidence" value="ECO:0007669"/>
    <property type="project" value="UniProtKB-KW"/>
</dbReference>
<dbReference type="Pfam" id="PF13145">
    <property type="entry name" value="Rotamase_2"/>
    <property type="match status" value="1"/>
</dbReference>
<dbReference type="RefSeq" id="WP_338690113.1">
    <property type="nucleotide sequence ID" value="NZ_AP024702.1"/>
</dbReference>
<dbReference type="PROSITE" id="PS50198">
    <property type="entry name" value="PPIC_PPIASE_2"/>
    <property type="match status" value="1"/>
</dbReference>
<feature type="domain" description="PpiC" evidence="7">
    <location>
        <begin position="141"/>
        <end position="235"/>
    </location>
</feature>
<dbReference type="Gene3D" id="3.10.50.40">
    <property type="match status" value="1"/>
</dbReference>
<gene>
    <name evidence="8" type="ORF">HAHE_16570</name>
</gene>
<sequence>MITVNGETIDPALVEDAFLRIKSEAESRSEISCCERDEEFRHKAEDEVIEGILLAQEAERRVPEPNRDEVREALENSLREWRSHGASWDMLEQQRDQLREETVARLRMERFADDVWRDLPELDEAALREWYDENAELFRKPGRARVRHLVRFPGDDPAAEYRKITGLRGEVLDGANFAEVAKEHTAREDGETDLGWIEHERTLNPFEAMLFSLREGELSPVFSYEQGLHLVRIEELEPEHIPPFEELEETIREQALADQRREALHQLAVQLREKAEVTRDED</sequence>
<dbReference type="PANTHER" id="PTHR47245:SF1">
    <property type="entry name" value="FOLDASE PROTEIN PRSA"/>
    <property type="match status" value="1"/>
</dbReference>
<dbReference type="Proteomes" id="UP001374893">
    <property type="component" value="Chromosome"/>
</dbReference>
<keyword evidence="5 6" id="KW-0413">Isomerase</keyword>
<dbReference type="InterPro" id="IPR050245">
    <property type="entry name" value="PrsA_foldase"/>
</dbReference>
<keyword evidence="3" id="KW-0732">Signal</keyword>
<dbReference type="SUPFAM" id="SSF54534">
    <property type="entry name" value="FKBP-like"/>
    <property type="match status" value="1"/>
</dbReference>
<keyword evidence="9" id="KW-1185">Reference proteome</keyword>
<proteinExistence type="predicted"/>
<dbReference type="EC" id="5.2.1.8" evidence="2"/>
<evidence type="ECO:0000256" key="6">
    <source>
        <dbReference type="PROSITE-ProRule" id="PRU00278"/>
    </source>
</evidence>
<reference evidence="8 9" key="1">
    <citation type="submission" date="2021-06" db="EMBL/GenBank/DDBJ databases">
        <title>Complete genome of Haloferula helveola possessing various polysaccharide degrading enzymes.</title>
        <authorList>
            <person name="Takami H."/>
            <person name="Huang C."/>
            <person name="Hamasaki K."/>
        </authorList>
    </citation>
    <scope>NUCLEOTIDE SEQUENCE [LARGE SCALE GENOMIC DNA]</scope>
    <source>
        <strain evidence="8 9">CN-1</strain>
    </source>
</reference>
<evidence type="ECO:0000256" key="4">
    <source>
        <dbReference type="ARBA" id="ARBA00023110"/>
    </source>
</evidence>
<dbReference type="PANTHER" id="PTHR47245">
    <property type="entry name" value="PEPTIDYLPROLYL ISOMERASE"/>
    <property type="match status" value="1"/>
</dbReference>
<evidence type="ECO:0000313" key="8">
    <source>
        <dbReference type="EMBL" id="BCX47749.1"/>
    </source>
</evidence>
<keyword evidence="4 6" id="KW-0697">Rotamase</keyword>
<evidence type="ECO:0000256" key="5">
    <source>
        <dbReference type="ARBA" id="ARBA00023235"/>
    </source>
</evidence>